<keyword evidence="8" id="KW-0175">Coiled coil</keyword>
<sequence>MALLPGRGKAVLCSALAAGVLALAPVGAYAFQLGGGSSSGVAQPAAPIQVQQPVINSSTFQGSETTDKATDGVLDLTLADAIARGLKHNLGLILTSQSTLSSRGSQLEQLQSLLPTVTGKITESVQQTDLQALGLRGEGFPAIIGPYGYTDLRASLKWSLLDLSSLQNYLASKHNFAASKLSAADARDMVVLTVGNAYLLCIADKSRIDSVQAQVDTSKVSLDQAVSNHQAGTAPLLDELRARVDYQTQEQTLISTKNTYEKDKIALARAIGLPLEQKFELTDQEPYAALDPVDADAAVKQALGARQDLAAAQEQQTAAEQARHAATYERLPVISFSGDYGAIGVNVGNSRSTFDATGSLDIPIFEEAKLRGDAQSAQSQLNQAKAKLSDKQGQIGADVRDSLLDMESAAKQVEVARSNVELAKEALSEAQQRYKAGVSDNLAVSQALQAMAQADDQYVSSLYQHNVAKLSLARALGVADQKYQVYLGGK</sequence>
<dbReference type="InterPro" id="IPR003423">
    <property type="entry name" value="OMP_efflux"/>
</dbReference>
<comment type="caution">
    <text evidence="10">The sequence shown here is derived from an EMBL/GenBank/DDBJ whole genome shotgun (WGS) entry which is preliminary data.</text>
</comment>
<feature type="signal peptide" evidence="9">
    <location>
        <begin position="1"/>
        <end position="30"/>
    </location>
</feature>
<dbReference type="GO" id="GO:1990281">
    <property type="term" value="C:efflux pump complex"/>
    <property type="evidence" value="ECO:0007669"/>
    <property type="project" value="TreeGrafter"/>
</dbReference>
<comment type="subcellular location">
    <subcellularLocation>
        <location evidence="1">Cell outer membrane</location>
    </subcellularLocation>
</comment>
<evidence type="ECO:0000313" key="11">
    <source>
        <dbReference type="Proteomes" id="UP000290253"/>
    </source>
</evidence>
<evidence type="ECO:0000256" key="4">
    <source>
        <dbReference type="ARBA" id="ARBA00022452"/>
    </source>
</evidence>
<dbReference type="GO" id="GO:0015288">
    <property type="term" value="F:porin activity"/>
    <property type="evidence" value="ECO:0007669"/>
    <property type="project" value="TreeGrafter"/>
</dbReference>
<dbReference type="EMBL" id="SDMK01000001">
    <property type="protein sequence ID" value="RXS96918.1"/>
    <property type="molecule type" value="Genomic_DNA"/>
</dbReference>
<keyword evidence="4" id="KW-1134">Transmembrane beta strand</keyword>
<evidence type="ECO:0000256" key="9">
    <source>
        <dbReference type="SAM" id="SignalP"/>
    </source>
</evidence>
<protein>
    <submittedName>
        <fullName evidence="10">TolC family protein</fullName>
    </submittedName>
</protein>
<keyword evidence="3" id="KW-0813">Transport</keyword>
<comment type="similarity">
    <text evidence="2">Belongs to the outer membrane factor (OMF) (TC 1.B.17) family.</text>
</comment>
<dbReference type="InterPro" id="IPR051906">
    <property type="entry name" value="TolC-like"/>
</dbReference>
<dbReference type="Pfam" id="PF02321">
    <property type="entry name" value="OEP"/>
    <property type="match status" value="2"/>
</dbReference>
<evidence type="ECO:0000256" key="6">
    <source>
        <dbReference type="ARBA" id="ARBA00023136"/>
    </source>
</evidence>
<evidence type="ECO:0000256" key="1">
    <source>
        <dbReference type="ARBA" id="ARBA00004442"/>
    </source>
</evidence>
<evidence type="ECO:0000256" key="3">
    <source>
        <dbReference type="ARBA" id="ARBA00022448"/>
    </source>
</evidence>
<dbReference type="GO" id="GO:0015562">
    <property type="term" value="F:efflux transmembrane transporter activity"/>
    <property type="evidence" value="ECO:0007669"/>
    <property type="project" value="InterPro"/>
</dbReference>
<keyword evidence="6" id="KW-0472">Membrane</keyword>
<evidence type="ECO:0000256" key="5">
    <source>
        <dbReference type="ARBA" id="ARBA00022692"/>
    </source>
</evidence>
<feature type="coiled-coil region" evidence="8">
    <location>
        <begin position="367"/>
        <end position="433"/>
    </location>
</feature>
<keyword evidence="11" id="KW-1185">Reference proteome</keyword>
<dbReference type="SUPFAM" id="SSF56954">
    <property type="entry name" value="Outer membrane efflux proteins (OEP)"/>
    <property type="match status" value="1"/>
</dbReference>
<proteinExistence type="inferred from homology"/>
<dbReference type="AlphaFoldDB" id="A0A4Q1SH79"/>
<dbReference type="PANTHER" id="PTHR30026">
    <property type="entry name" value="OUTER MEMBRANE PROTEIN TOLC"/>
    <property type="match status" value="1"/>
</dbReference>
<feature type="chain" id="PRO_5020856871" evidence="9">
    <location>
        <begin position="31"/>
        <end position="490"/>
    </location>
</feature>
<keyword evidence="9" id="KW-0732">Signal</keyword>
<reference evidence="10 11" key="1">
    <citation type="journal article" date="2016" name="Int. J. Syst. Evol. Microbiol.">
        <title>Acidipila dinghuensis sp. nov., an acidobacterium isolated from forest soil.</title>
        <authorList>
            <person name="Jiang Y.W."/>
            <person name="Wang J."/>
            <person name="Chen M.H."/>
            <person name="Lv Y.Y."/>
            <person name="Qiu L.H."/>
        </authorList>
    </citation>
    <scope>NUCLEOTIDE SEQUENCE [LARGE SCALE GENOMIC DNA]</scope>
    <source>
        <strain evidence="10 11">DHOF10</strain>
    </source>
</reference>
<dbReference type="OrthoDB" id="106196at2"/>
<dbReference type="Gene3D" id="1.20.1600.10">
    <property type="entry name" value="Outer membrane efflux proteins (OEP)"/>
    <property type="match status" value="1"/>
</dbReference>
<evidence type="ECO:0000256" key="2">
    <source>
        <dbReference type="ARBA" id="ARBA00007613"/>
    </source>
</evidence>
<keyword evidence="7" id="KW-0998">Cell outer membrane</keyword>
<evidence type="ECO:0000256" key="7">
    <source>
        <dbReference type="ARBA" id="ARBA00023237"/>
    </source>
</evidence>
<gene>
    <name evidence="10" type="ORF">ESZ00_02975</name>
</gene>
<dbReference type="PANTHER" id="PTHR30026:SF20">
    <property type="entry name" value="OUTER MEMBRANE PROTEIN TOLC"/>
    <property type="match status" value="1"/>
</dbReference>
<dbReference type="GO" id="GO:0009279">
    <property type="term" value="C:cell outer membrane"/>
    <property type="evidence" value="ECO:0007669"/>
    <property type="project" value="UniProtKB-SubCell"/>
</dbReference>
<evidence type="ECO:0000256" key="8">
    <source>
        <dbReference type="SAM" id="Coils"/>
    </source>
</evidence>
<organism evidence="10 11">
    <name type="scientific">Silvibacterium dinghuense</name>
    <dbReference type="NCBI Taxonomy" id="1560006"/>
    <lineage>
        <taxon>Bacteria</taxon>
        <taxon>Pseudomonadati</taxon>
        <taxon>Acidobacteriota</taxon>
        <taxon>Terriglobia</taxon>
        <taxon>Terriglobales</taxon>
        <taxon>Acidobacteriaceae</taxon>
        <taxon>Silvibacterium</taxon>
    </lineage>
</organism>
<keyword evidence="5" id="KW-0812">Transmembrane</keyword>
<accession>A0A4Q1SH79</accession>
<name>A0A4Q1SH79_9BACT</name>
<evidence type="ECO:0000313" key="10">
    <source>
        <dbReference type="EMBL" id="RXS96918.1"/>
    </source>
</evidence>
<dbReference type="Proteomes" id="UP000290253">
    <property type="component" value="Unassembled WGS sequence"/>
</dbReference>